<evidence type="ECO:0000256" key="6">
    <source>
        <dbReference type="PIRSR" id="PIRSR625705-1"/>
    </source>
</evidence>
<dbReference type="Proteomes" id="UP000469185">
    <property type="component" value="Unassembled WGS sequence"/>
</dbReference>
<evidence type="ECO:0000256" key="2">
    <source>
        <dbReference type="ARBA" id="ARBA00006285"/>
    </source>
</evidence>
<protein>
    <recommendedName>
        <fullName evidence="3">beta-N-acetylhexosaminidase</fullName>
        <ecNumber evidence="3">3.2.1.52</ecNumber>
    </recommendedName>
</protein>
<organism evidence="10 11">
    <name type="scientific">Phytoactinopolyspora alkaliphila</name>
    <dbReference type="NCBI Taxonomy" id="1783498"/>
    <lineage>
        <taxon>Bacteria</taxon>
        <taxon>Bacillati</taxon>
        <taxon>Actinomycetota</taxon>
        <taxon>Actinomycetes</taxon>
        <taxon>Jiangellales</taxon>
        <taxon>Jiangellaceae</taxon>
        <taxon>Phytoactinopolyspora</taxon>
    </lineage>
</organism>
<gene>
    <name evidence="10" type="ORF">G1H11_04590</name>
</gene>
<dbReference type="PANTHER" id="PTHR22600:SF57">
    <property type="entry name" value="BETA-N-ACETYLHEXOSAMINIDASE"/>
    <property type="match status" value="1"/>
</dbReference>
<dbReference type="GO" id="GO:0004563">
    <property type="term" value="F:beta-N-acetylhexosaminidase activity"/>
    <property type="evidence" value="ECO:0007669"/>
    <property type="project" value="UniProtKB-EC"/>
</dbReference>
<feature type="domain" description="Glycoside hydrolase family 20 catalytic" evidence="8">
    <location>
        <begin position="147"/>
        <end position="501"/>
    </location>
</feature>
<evidence type="ECO:0000259" key="9">
    <source>
        <dbReference type="Pfam" id="PF02838"/>
    </source>
</evidence>
<dbReference type="InterPro" id="IPR015882">
    <property type="entry name" value="HEX_bac_N"/>
</dbReference>
<dbReference type="GO" id="GO:0005975">
    <property type="term" value="P:carbohydrate metabolic process"/>
    <property type="evidence" value="ECO:0007669"/>
    <property type="project" value="InterPro"/>
</dbReference>
<dbReference type="EMBL" id="JAAGOB010000002">
    <property type="protein sequence ID" value="NED94585.1"/>
    <property type="molecule type" value="Genomic_DNA"/>
</dbReference>
<feature type="domain" description="Beta-hexosaminidase bacterial type N-terminal" evidence="9">
    <location>
        <begin position="4"/>
        <end position="143"/>
    </location>
</feature>
<dbReference type="InterPro" id="IPR025705">
    <property type="entry name" value="Beta_hexosaminidase_sua/sub"/>
</dbReference>
<reference evidence="10 11" key="1">
    <citation type="submission" date="2020-02" db="EMBL/GenBank/DDBJ databases">
        <authorList>
            <person name="Li X.-J."/>
            <person name="Feng X.-M."/>
        </authorList>
    </citation>
    <scope>NUCLEOTIDE SEQUENCE [LARGE SCALE GENOMIC DNA]</scope>
    <source>
        <strain evidence="10 11">CGMCC 4.7225</strain>
    </source>
</reference>
<feature type="active site" description="Proton donor" evidence="6">
    <location>
        <position position="322"/>
    </location>
</feature>
<dbReference type="InterPro" id="IPR015883">
    <property type="entry name" value="Glyco_hydro_20_cat"/>
</dbReference>
<evidence type="ECO:0000313" key="10">
    <source>
        <dbReference type="EMBL" id="NED94585.1"/>
    </source>
</evidence>
<dbReference type="PRINTS" id="PR00738">
    <property type="entry name" value="GLHYDRLASE20"/>
</dbReference>
<sequence length="550" mass="60008">MPLNLIPQPRSLTERPGSFTVTPDLVIVAADDAQGPAWLLHDALRRGAGVALPVVRDPEGRTAITLALSARTPGAGNHAQFPSVTAERYSLEIGPTGVDINADHPAGLVRAVHTLRQLLPAETYRDASTLTAAPELPFLSVEDEPRFGWRGVMLDVARHFMPKEFVLKLIDLAAMHQLNVVHLHLTDDQGWRFEVPGWPKLTEVGSWRAETVLGHAHAAQGFDGTPHGGYYSTEDLREIVAYAAERYITVVPEIDMPGHVRAALAAYPELGNTGKSQPVPTSFGIFDEVLAPTDEAVQFARDVFDTVVGIFDSPFIHIGGDECPRTEWRESAAAKARADELGLDSVDRLQSWFTSTFADHLRGHGRRVIGWDEILEDGGAPADAVVSVWREFATAAQAIRAGHDVIVAPQKAVYLDWYPSEDPDEPLHIHNLLTLETIASFDPAPPASADPAREGSADGTGRGRVLGVQAQLWTEYLPTPAAVEYAAFPRLAAVADMAWASMENRDAHPVADRLPAHLRRLDALGVNYRPLEGPRPWQRGGTGPRARYDR</sequence>
<dbReference type="CDD" id="cd06563">
    <property type="entry name" value="GH20_chitobiase-like"/>
    <property type="match status" value="1"/>
</dbReference>
<dbReference type="Gene3D" id="3.20.20.80">
    <property type="entry name" value="Glycosidases"/>
    <property type="match status" value="1"/>
</dbReference>
<keyword evidence="11" id="KW-1185">Reference proteome</keyword>
<dbReference type="GO" id="GO:0016020">
    <property type="term" value="C:membrane"/>
    <property type="evidence" value="ECO:0007669"/>
    <property type="project" value="TreeGrafter"/>
</dbReference>
<keyword evidence="5" id="KW-0326">Glycosidase</keyword>
<comment type="catalytic activity">
    <reaction evidence="1">
        <text>Hydrolysis of terminal non-reducing N-acetyl-D-hexosamine residues in N-acetyl-beta-D-hexosaminides.</text>
        <dbReference type="EC" id="3.2.1.52"/>
    </reaction>
</comment>
<evidence type="ECO:0000256" key="3">
    <source>
        <dbReference type="ARBA" id="ARBA00012663"/>
    </source>
</evidence>
<evidence type="ECO:0000256" key="4">
    <source>
        <dbReference type="ARBA" id="ARBA00022801"/>
    </source>
</evidence>
<dbReference type="SUPFAM" id="SSF51445">
    <property type="entry name" value="(Trans)glycosidases"/>
    <property type="match status" value="1"/>
</dbReference>
<dbReference type="AlphaFoldDB" id="A0A6N9YI17"/>
<proteinExistence type="inferred from homology"/>
<dbReference type="InterPro" id="IPR029018">
    <property type="entry name" value="Hex-like_dom2"/>
</dbReference>
<comment type="similarity">
    <text evidence="2">Belongs to the glycosyl hydrolase 20 family.</text>
</comment>
<evidence type="ECO:0000256" key="7">
    <source>
        <dbReference type="SAM" id="MobiDB-lite"/>
    </source>
</evidence>
<evidence type="ECO:0000259" key="8">
    <source>
        <dbReference type="Pfam" id="PF00728"/>
    </source>
</evidence>
<dbReference type="SUPFAM" id="SSF55545">
    <property type="entry name" value="beta-N-acetylhexosaminidase-like domain"/>
    <property type="match status" value="1"/>
</dbReference>
<dbReference type="EC" id="3.2.1.52" evidence="3"/>
<comment type="caution">
    <text evidence="10">The sequence shown here is derived from an EMBL/GenBank/DDBJ whole genome shotgun (WGS) entry which is preliminary data.</text>
</comment>
<dbReference type="Gene3D" id="3.30.379.10">
    <property type="entry name" value="Chitobiase/beta-hexosaminidase domain 2-like"/>
    <property type="match status" value="1"/>
</dbReference>
<name>A0A6N9YI17_9ACTN</name>
<accession>A0A6N9YI17</accession>
<dbReference type="PANTHER" id="PTHR22600">
    <property type="entry name" value="BETA-HEXOSAMINIDASE"/>
    <property type="match status" value="1"/>
</dbReference>
<dbReference type="InterPro" id="IPR017853">
    <property type="entry name" value="GH"/>
</dbReference>
<feature type="region of interest" description="Disordered" evidence="7">
    <location>
        <begin position="530"/>
        <end position="550"/>
    </location>
</feature>
<evidence type="ECO:0000256" key="5">
    <source>
        <dbReference type="ARBA" id="ARBA00023295"/>
    </source>
</evidence>
<dbReference type="RefSeq" id="WP_163816483.1">
    <property type="nucleotide sequence ID" value="NZ_JAAGOB010000002.1"/>
</dbReference>
<dbReference type="Pfam" id="PF02838">
    <property type="entry name" value="Glyco_hydro_20b"/>
    <property type="match status" value="1"/>
</dbReference>
<evidence type="ECO:0000256" key="1">
    <source>
        <dbReference type="ARBA" id="ARBA00001231"/>
    </source>
</evidence>
<evidence type="ECO:0000313" key="11">
    <source>
        <dbReference type="Proteomes" id="UP000469185"/>
    </source>
</evidence>
<dbReference type="Pfam" id="PF00728">
    <property type="entry name" value="Glyco_hydro_20"/>
    <property type="match status" value="1"/>
</dbReference>
<keyword evidence="4" id="KW-0378">Hydrolase</keyword>
<dbReference type="GO" id="GO:0030203">
    <property type="term" value="P:glycosaminoglycan metabolic process"/>
    <property type="evidence" value="ECO:0007669"/>
    <property type="project" value="TreeGrafter"/>
</dbReference>